<proteinExistence type="predicted"/>
<dbReference type="GO" id="GO:0008270">
    <property type="term" value="F:zinc ion binding"/>
    <property type="evidence" value="ECO:0007669"/>
    <property type="project" value="UniProtKB-KW"/>
</dbReference>
<dbReference type="InterPro" id="IPR003656">
    <property type="entry name" value="Znf_BED"/>
</dbReference>
<evidence type="ECO:0000256" key="4">
    <source>
        <dbReference type="PROSITE-ProRule" id="PRU00027"/>
    </source>
</evidence>
<dbReference type="PROSITE" id="PS50808">
    <property type="entry name" value="ZF_BED"/>
    <property type="match status" value="1"/>
</dbReference>
<comment type="caution">
    <text evidence="7">The sequence shown here is derived from an EMBL/GenBank/DDBJ whole genome shotgun (WGS) entry which is preliminary data.</text>
</comment>
<organism evidence="7">
    <name type="scientific">Heliothis virescens</name>
    <name type="common">Tobacco budworm moth</name>
    <dbReference type="NCBI Taxonomy" id="7102"/>
    <lineage>
        <taxon>Eukaryota</taxon>
        <taxon>Metazoa</taxon>
        <taxon>Ecdysozoa</taxon>
        <taxon>Arthropoda</taxon>
        <taxon>Hexapoda</taxon>
        <taxon>Insecta</taxon>
        <taxon>Pterygota</taxon>
        <taxon>Neoptera</taxon>
        <taxon>Endopterygota</taxon>
        <taxon>Lepidoptera</taxon>
        <taxon>Glossata</taxon>
        <taxon>Ditrysia</taxon>
        <taxon>Noctuoidea</taxon>
        <taxon>Noctuidae</taxon>
        <taxon>Heliothinae</taxon>
        <taxon>Heliothis</taxon>
    </lineage>
</organism>
<evidence type="ECO:0000256" key="2">
    <source>
        <dbReference type="ARBA" id="ARBA00022771"/>
    </source>
</evidence>
<sequence length="289" mass="33641">MKKCSSVVWRFFERIEENKRCVAVLCKLCETQYKFFGNTTNLRAHLINKHPIQWELSQNGTLDESHFRIEDDDTNQSSSPKRKKYTPRARKDQNVDILENTDSDIEQEGGQATINLVQQMHGAGNSDEEWLEEDPYQITHIETYEPKRKKMKYRKIKREVASPTGLPGFYVAPKAEKTVIYDDSHKKDEYSIFGEYVANKLRKFKTPRTRGNLQQLITTILWQAEYGLYDNADAVKRVLMYSIQASEPEPTLNVDMESQIQTVQVEAEEIIEHREDPIQSNEVDLGVMN</sequence>
<dbReference type="GO" id="GO:0003677">
    <property type="term" value="F:DNA binding"/>
    <property type="evidence" value="ECO:0007669"/>
    <property type="project" value="InterPro"/>
</dbReference>
<evidence type="ECO:0000256" key="1">
    <source>
        <dbReference type="ARBA" id="ARBA00022723"/>
    </source>
</evidence>
<evidence type="ECO:0000256" key="3">
    <source>
        <dbReference type="ARBA" id="ARBA00022833"/>
    </source>
</evidence>
<keyword evidence="3" id="KW-0862">Zinc</keyword>
<name>A0A2A4JR82_HELVI</name>
<gene>
    <name evidence="7" type="ORF">B5V51_13822</name>
</gene>
<evidence type="ECO:0000256" key="5">
    <source>
        <dbReference type="SAM" id="MobiDB-lite"/>
    </source>
</evidence>
<dbReference type="SMART" id="SM00614">
    <property type="entry name" value="ZnF_BED"/>
    <property type="match status" value="1"/>
</dbReference>
<evidence type="ECO:0000259" key="6">
    <source>
        <dbReference type="PROSITE" id="PS50808"/>
    </source>
</evidence>
<dbReference type="AlphaFoldDB" id="A0A2A4JR82"/>
<keyword evidence="1" id="KW-0479">Metal-binding</keyword>
<dbReference type="InterPro" id="IPR036236">
    <property type="entry name" value="Znf_C2H2_sf"/>
</dbReference>
<feature type="domain" description="BED-type" evidence="6">
    <location>
        <begin position="3"/>
        <end position="57"/>
    </location>
</feature>
<evidence type="ECO:0000313" key="7">
    <source>
        <dbReference type="EMBL" id="PCG74114.1"/>
    </source>
</evidence>
<feature type="region of interest" description="Disordered" evidence="5">
    <location>
        <begin position="68"/>
        <end position="94"/>
    </location>
</feature>
<dbReference type="Pfam" id="PF02892">
    <property type="entry name" value="zf-BED"/>
    <property type="match status" value="1"/>
</dbReference>
<accession>A0A2A4JR82</accession>
<protein>
    <recommendedName>
        <fullName evidence="6">BED-type domain-containing protein</fullName>
    </recommendedName>
</protein>
<reference evidence="7" key="1">
    <citation type="submission" date="2017-09" db="EMBL/GenBank/DDBJ databases">
        <title>Contemporary evolution of a Lepidopteran species, Heliothis virescens, in response to modern agricultural practices.</title>
        <authorList>
            <person name="Fritz M.L."/>
            <person name="Deyonke A.M."/>
            <person name="Papanicolaou A."/>
            <person name="Micinski S."/>
            <person name="Westbrook J."/>
            <person name="Gould F."/>
        </authorList>
    </citation>
    <scope>NUCLEOTIDE SEQUENCE [LARGE SCALE GENOMIC DNA]</scope>
    <source>
        <strain evidence="7">HvINT-</strain>
        <tissue evidence="7">Whole body</tissue>
    </source>
</reference>
<dbReference type="EMBL" id="NWSH01000801">
    <property type="protein sequence ID" value="PCG74114.1"/>
    <property type="molecule type" value="Genomic_DNA"/>
</dbReference>
<dbReference type="SUPFAM" id="SSF57667">
    <property type="entry name" value="beta-beta-alpha zinc fingers"/>
    <property type="match status" value="1"/>
</dbReference>
<keyword evidence="2 4" id="KW-0863">Zinc-finger</keyword>